<dbReference type="InterPro" id="IPR053249">
    <property type="entry name" value="LFS"/>
</dbReference>
<dbReference type="InterPro" id="IPR019587">
    <property type="entry name" value="Polyketide_cyclase/dehydratase"/>
</dbReference>
<dbReference type="AlphaFoldDB" id="A0ABD3LA26"/>
<evidence type="ECO:0008006" key="3">
    <source>
        <dbReference type="Google" id="ProtNLM"/>
    </source>
</evidence>
<sequence>MACEAEKWEIKVSARLRGSSPDQIWPLLQDFFTLHEWLPMIDVCYGVEGVSDQPGCVRYSAVTKISKDGSEEAVTNWALEKLLAIDPINKSFSYEIMDSNMMGFKSLVATTELTHVKDAEKEATAITWSFVANPIGGTEIGLTEFYGSALQRMAERMEAALSTQGA</sequence>
<evidence type="ECO:0000313" key="2">
    <source>
        <dbReference type="Proteomes" id="UP001634007"/>
    </source>
</evidence>
<accession>A0ABD3LA26</accession>
<gene>
    <name evidence="1" type="ORF">ACJRO7_016253</name>
</gene>
<dbReference type="PANTHER" id="PTHR33789">
    <property type="entry name" value="LACHRYMATORY-FACTOR SYNTHASE"/>
    <property type="match status" value="1"/>
</dbReference>
<dbReference type="Pfam" id="PF10604">
    <property type="entry name" value="Polyketide_cyc2"/>
    <property type="match status" value="1"/>
</dbReference>
<dbReference type="EMBL" id="JBJKBG010000003">
    <property type="protein sequence ID" value="KAL3747434.1"/>
    <property type="molecule type" value="Genomic_DNA"/>
</dbReference>
<dbReference type="Proteomes" id="UP001634007">
    <property type="component" value="Unassembled WGS sequence"/>
</dbReference>
<proteinExistence type="predicted"/>
<comment type="caution">
    <text evidence="1">The sequence shown here is derived from an EMBL/GenBank/DDBJ whole genome shotgun (WGS) entry which is preliminary data.</text>
</comment>
<dbReference type="CDD" id="cd07821">
    <property type="entry name" value="PYR_PYL_RCAR_like"/>
    <property type="match status" value="1"/>
</dbReference>
<reference evidence="1 2" key="1">
    <citation type="submission" date="2024-11" db="EMBL/GenBank/DDBJ databases">
        <title>Chromosome-level genome assembly of Eucalyptus globulus Labill. provides insights into its genome evolution.</title>
        <authorList>
            <person name="Li X."/>
        </authorList>
    </citation>
    <scope>NUCLEOTIDE SEQUENCE [LARGE SCALE GENOMIC DNA]</scope>
    <source>
        <strain evidence="1">CL2024</strain>
        <tissue evidence="1">Fresh tender leaves</tissue>
    </source>
</reference>
<organism evidence="1 2">
    <name type="scientific">Eucalyptus globulus</name>
    <name type="common">Tasmanian blue gum</name>
    <dbReference type="NCBI Taxonomy" id="34317"/>
    <lineage>
        <taxon>Eukaryota</taxon>
        <taxon>Viridiplantae</taxon>
        <taxon>Streptophyta</taxon>
        <taxon>Embryophyta</taxon>
        <taxon>Tracheophyta</taxon>
        <taxon>Spermatophyta</taxon>
        <taxon>Magnoliopsida</taxon>
        <taxon>eudicotyledons</taxon>
        <taxon>Gunneridae</taxon>
        <taxon>Pentapetalae</taxon>
        <taxon>rosids</taxon>
        <taxon>malvids</taxon>
        <taxon>Myrtales</taxon>
        <taxon>Myrtaceae</taxon>
        <taxon>Myrtoideae</taxon>
        <taxon>Eucalypteae</taxon>
        <taxon>Eucalyptus</taxon>
    </lineage>
</organism>
<keyword evidence="2" id="KW-1185">Reference proteome</keyword>
<dbReference type="InterPro" id="IPR023393">
    <property type="entry name" value="START-like_dom_sf"/>
</dbReference>
<protein>
    <recommendedName>
        <fullName evidence="3">Lachrymatory factor synthase</fullName>
    </recommendedName>
</protein>
<dbReference type="Gene3D" id="3.30.530.20">
    <property type="match status" value="1"/>
</dbReference>
<dbReference type="PANTHER" id="PTHR33789:SF11">
    <property type="entry name" value="OS05G0202300 PROTEIN"/>
    <property type="match status" value="1"/>
</dbReference>
<dbReference type="SUPFAM" id="SSF55961">
    <property type="entry name" value="Bet v1-like"/>
    <property type="match status" value="1"/>
</dbReference>
<name>A0ABD3LA26_EUCGL</name>
<dbReference type="GO" id="GO:0004864">
    <property type="term" value="F:protein phosphatase inhibitor activity"/>
    <property type="evidence" value="ECO:0007669"/>
    <property type="project" value="UniProtKB-ARBA"/>
</dbReference>
<evidence type="ECO:0000313" key="1">
    <source>
        <dbReference type="EMBL" id="KAL3747434.1"/>
    </source>
</evidence>